<dbReference type="CDD" id="cd04489">
    <property type="entry name" value="ExoVII_LU_OBF"/>
    <property type="match status" value="1"/>
</dbReference>
<gene>
    <name evidence="5" type="primary">xseA</name>
    <name evidence="10" type="ORF">HW932_10220</name>
</gene>
<feature type="domain" description="Exonuclease VII large subunit C-terminal" evidence="8">
    <location>
        <begin position="124"/>
        <end position="439"/>
    </location>
</feature>
<protein>
    <recommendedName>
        <fullName evidence="5">Exodeoxyribonuclease 7 large subunit</fullName>
        <ecNumber evidence="5">3.1.11.6</ecNumber>
    </recommendedName>
    <alternativeName>
        <fullName evidence="5">Exodeoxyribonuclease VII large subunit</fullName>
        <shortName evidence="5">Exonuclease VII large subunit</shortName>
    </alternativeName>
</protein>
<comment type="function">
    <text evidence="5">Bidirectionally degrades single-stranded DNA into large acid-insoluble oligonucleotides, which are then degraded further into small acid-soluble oligonucleotides.</text>
</comment>
<comment type="similarity">
    <text evidence="5 6">Belongs to the XseA family.</text>
</comment>
<evidence type="ECO:0000313" key="10">
    <source>
        <dbReference type="EMBL" id="NVZ09637.1"/>
    </source>
</evidence>
<dbReference type="GO" id="GO:0003676">
    <property type="term" value="F:nucleic acid binding"/>
    <property type="evidence" value="ECO:0007669"/>
    <property type="project" value="InterPro"/>
</dbReference>
<name>A0A850RE74_9GAMM</name>
<evidence type="ECO:0000256" key="6">
    <source>
        <dbReference type="RuleBase" id="RU004355"/>
    </source>
</evidence>
<comment type="subcellular location">
    <subcellularLocation>
        <location evidence="5 6">Cytoplasm</location>
    </subcellularLocation>
</comment>
<dbReference type="AlphaFoldDB" id="A0A850RE74"/>
<comment type="caution">
    <text evidence="10">The sequence shown here is derived from an EMBL/GenBank/DDBJ whole genome shotgun (WGS) entry which is preliminary data.</text>
</comment>
<accession>A0A850RE74</accession>
<evidence type="ECO:0000256" key="7">
    <source>
        <dbReference type="SAM" id="Coils"/>
    </source>
</evidence>
<dbReference type="PANTHER" id="PTHR30008">
    <property type="entry name" value="EXODEOXYRIBONUCLEASE 7 LARGE SUBUNIT"/>
    <property type="match status" value="1"/>
</dbReference>
<keyword evidence="3 5" id="KW-0378">Hydrolase</keyword>
<dbReference type="GO" id="GO:0009318">
    <property type="term" value="C:exodeoxyribonuclease VII complex"/>
    <property type="evidence" value="ECO:0007669"/>
    <property type="project" value="UniProtKB-UniRule"/>
</dbReference>
<evidence type="ECO:0000256" key="2">
    <source>
        <dbReference type="ARBA" id="ARBA00022722"/>
    </source>
</evidence>
<feature type="domain" description="OB-fold nucleic acid binding" evidence="9">
    <location>
        <begin position="9"/>
        <end position="100"/>
    </location>
</feature>
<keyword evidence="11" id="KW-1185">Reference proteome</keyword>
<comment type="subunit">
    <text evidence="5">Heterooligomer composed of large and small subunits.</text>
</comment>
<dbReference type="GO" id="GO:0008855">
    <property type="term" value="F:exodeoxyribonuclease VII activity"/>
    <property type="evidence" value="ECO:0007669"/>
    <property type="project" value="UniProtKB-UniRule"/>
</dbReference>
<proteinExistence type="inferred from homology"/>
<dbReference type="GO" id="GO:0005737">
    <property type="term" value="C:cytoplasm"/>
    <property type="evidence" value="ECO:0007669"/>
    <property type="project" value="UniProtKB-SubCell"/>
</dbReference>
<evidence type="ECO:0000259" key="9">
    <source>
        <dbReference type="Pfam" id="PF13742"/>
    </source>
</evidence>
<organism evidence="10 11">
    <name type="scientific">Allochromatium humboldtianum</name>
    <dbReference type="NCBI Taxonomy" id="504901"/>
    <lineage>
        <taxon>Bacteria</taxon>
        <taxon>Pseudomonadati</taxon>
        <taxon>Pseudomonadota</taxon>
        <taxon>Gammaproteobacteria</taxon>
        <taxon>Chromatiales</taxon>
        <taxon>Chromatiaceae</taxon>
        <taxon>Allochromatium</taxon>
    </lineage>
</organism>
<evidence type="ECO:0000256" key="3">
    <source>
        <dbReference type="ARBA" id="ARBA00022801"/>
    </source>
</evidence>
<evidence type="ECO:0000313" key="11">
    <source>
        <dbReference type="Proteomes" id="UP000592294"/>
    </source>
</evidence>
<keyword evidence="1 5" id="KW-0963">Cytoplasm</keyword>
<keyword evidence="4 5" id="KW-0269">Exonuclease</keyword>
<feature type="coiled-coil region" evidence="7">
    <location>
        <begin position="355"/>
        <end position="382"/>
    </location>
</feature>
<dbReference type="EC" id="3.1.11.6" evidence="5"/>
<evidence type="ECO:0000256" key="4">
    <source>
        <dbReference type="ARBA" id="ARBA00022839"/>
    </source>
</evidence>
<dbReference type="Pfam" id="PF13742">
    <property type="entry name" value="tRNA_anti_2"/>
    <property type="match status" value="1"/>
</dbReference>
<dbReference type="GO" id="GO:0006308">
    <property type="term" value="P:DNA catabolic process"/>
    <property type="evidence" value="ECO:0007669"/>
    <property type="project" value="UniProtKB-UniRule"/>
</dbReference>
<dbReference type="InterPro" id="IPR025824">
    <property type="entry name" value="OB-fold_nuc-bd_dom"/>
</dbReference>
<dbReference type="EMBL" id="JABZEO010000006">
    <property type="protein sequence ID" value="NVZ09637.1"/>
    <property type="molecule type" value="Genomic_DNA"/>
</dbReference>
<dbReference type="NCBIfam" id="TIGR00237">
    <property type="entry name" value="xseA"/>
    <property type="match status" value="1"/>
</dbReference>
<keyword evidence="2 5" id="KW-0540">Nuclease</keyword>
<evidence type="ECO:0000256" key="5">
    <source>
        <dbReference type="HAMAP-Rule" id="MF_00378"/>
    </source>
</evidence>
<comment type="catalytic activity">
    <reaction evidence="5 6">
        <text>Exonucleolytic cleavage in either 5'- to 3'- or 3'- to 5'-direction to yield nucleoside 5'-phosphates.</text>
        <dbReference type="EC" id="3.1.11.6"/>
    </reaction>
</comment>
<dbReference type="PANTHER" id="PTHR30008:SF0">
    <property type="entry name" value="EXODEOXYRIBONUCLEASE 7 LARGE SUBUNIT"/>
    <property type="match status" value="1"/>
</dbReference>
<dbReference type="HAMAP" id="MF_00378">
    <property type="entry name" value="Exonuc_7_L"/>
    <property type="match status" value="1"/>
</dbReference>
<evidence type="ECO:0000256" key="1">
    <source>
        <dbReference type="ARBA" id="ARBA00022490"/>
    </source>
</evidence>
<dbReference type="RefSeq" id="WP_176976396.1">
    <property type="nucleotide sequence ID" value="NZ_JABZEO010000006.1"/>
</dbReference>
<keyword evidence="7" id="KW-0175">Coiled coil</keyword>
<dbReference type="InterPro" id="IPR003753">
    <property type="entry name" value="Exonuc_VII_L"/>
</dbReference>
<dbReference type="InterPro" id="IPR020579">
    <property type="entry name" value="Exonuc_VII_lsu_C"/>
</dbReference>
<dbReference type="Pfam" id="PF02601">
    <property type="entry name" value="Exonuc_VII_L"/>
    <property type="match status" value="1"/>
</dbReference>
<reference evidence="10 11" key="1">
    <citation type="submission" date="2020-06" db="EMBL/GenBank/DDBJ databases">
        <title>Whole-genome sequence of Allochromatium humboldtianum DSM 21881, type strain.</title>
        <authorList>
            <person name="Kyndt J.A."/>
            <person name="Meyer T.E."/>
        </authorList>
    </citation>
    <scope>NUCLEOTIDE SEQUENCE [LARGE SCALE GENOMIC DNA]</scope>
    <source>
        <strain evidence="10 11">DSM 21881</strain>
    </source>
</reference>
<sequence length="449" mass="49559">MEFSRDIHSVSRLVSEARAVLETGFPLLWVRGEVSNLAQPGSGHVYFSLKDAGAQVRCALWRSKRQRLAFGLANGQQVLARAQVSLYEPRGEFQLLIEHLEPDGEGALRLAFEQLKQRLAAEGLFEAALKRPLPPFPRQVGLITSPSGAAVRDLITVLGRRFPALPVLIYPAQVQGESAPESLIGALELANARAECDVLILARGGGSLEDLNAFNDERLARAIRASGIPVVSGVGHEIDFTIADLVADQRAATPSAAAELVAPSGAHLRERVATLSNRLIAAQRRRLDAARQRLNASRRHLSLLHPSARLQQQAQRLDRADWRLRTLTANRIGAARRRLQPLVERLERQAPANRIERARWQLEALERRLHRAQYELLTHRRERLWRAVAGLEARSPLGTLSRGYAILTRLPEGEIVRDPAQVAPGDRLQIRVAGGRIEAVARPSAPALD</sequence>
<evidence type="ECO:0000259" key="8">
    <source>
        <dbReference type="Pfam" id="PF02601"/>
    </source>
</evidence>
<dbReference type="Proteomes" id="UP000592294">
    <property type="component" value="Unassembled WGS sequence"/>
</dbReference>